<evidence type="ECO:0000313" key="2">
    <source>
        <dbReference type="Proteomes" id="UP000594014"/>
    </source>
</evidence>
<proteinExistence type="predicted"/>
<reference evidence="1" key="1">
    <citation type="submission" date="2019-08" db="EMBL/GenBank/DDBJ databases">
        <title>Genome sequence of Clostridiales bacterium MT110.</title>
        <authorList>
            <person name="Cao J."/>
        </authorList>
    </citation>
    <scope>NUCLEOTIDE SEQUENCE</scope>
    <source>
        <strain evidence="1">MT110</strain>
    </source>
</reference>
<organism evidence="1 2">
    <name type="scientific">Anoxybacterium hadale</name>
    <dbReference type="NCBI Taxonomy" id="3408580"/>
    <lineage>
        <taxon>Bacteria</taxon>
        <taxon>Bacillati</taxon>
        <taxon>Bacillota</taxon>
        <taxon>Clostridia</taxon>
        <taxon>Peptostreptococcales</taxon>
        <taxon>Anaerovoracaceae</taxon>
        <taxon>Anoxybacterium</taxon>
    </lineage>
</organism>
<dbReference type="Proteomes" id="UP000594014">
    <property type="component" value="Chromosome"/>
</dbReference>
<name>A0ACD1AAH1_9FIRM</name>
<evidence type="ECO:0000313" key="1">
    <source>
        <dbReference type="EMBL" id="QOX63401.1"/>
    </source>
</evidence>
<dbReference type="EMBL" id="CP042469">
    <property type="protein sequence ID" value="QOX63401.1"/>
    <property type="molecule type" value="Genomic_DNA"/>
</dbReference>
<sequence length="209" mass="21904">MKRIIIIGTGGNARVVLDALLCRIRSGEELSIIGFLDDNDDRKSLRTYPILGTLQRINDFRTTKEIRFVNAAGNNLARKRIFESYPDVDYDTVVHPSVQIGTGVVMGAGSIVMAGAIINADSFIGKQTLINTGAIVEHDNRIGDFVHVASGAATAGNVRIGSGSMLGTGAKVIQGISIGSNVMIGAGAVVISDLPDGCTAVGVPARVIR</sequence>
<gene>
    <name evidence="1" type="ORF">FRZ06_08560</name>
</gene>
<keyword evidence="2" id="KW-1185">Reference proteome</keyword>
<protein>
    <submittedName>
        <fullName evidence="1">Acetyltransferase</fullName>
    </submittedName>
</protein>
<accession>A0ACD1AAH1</accession>